<organism evidence="1 2">
    <name type="scientific">Streptococcus intermedius</name>
    <dbReference type="NCBI Taxonomy" id="1338"/>
    <lineage>
        <taxon>Bacteria</taxon>
        <taxon>Bacillati</taxon>
        <taxon>Bacillota</taxon>
        <taxon>Bacilli</taxon>
        <taxon>Lactobacillales</taxon>
        <taxon>Streptococcaceae</taxon>
        <taxon>Streptococcus</taxon>
        <taxon>Streptococcus anginosus group</taxon>
    </lineage>
</organism>
<dbReference type="EMBL" id="AP014880">
    <property type="protein sequence ID" value="BAW16993.1"/>
    <property type="molecule type" value="Genomic_DNA"/>
</dbReference>
<dbReference type="Proteomes" id="UP000217792">
    <property type="component" value="Chromosome"/>
</dbReference>
<dbReference type="RefSeq" id="WP_231870214.1">
    <property type="nucleotide sequence ID" value="NZ_AP014880.1"/>
</dbReference>
<sequence>MEAPSLAGDGHSKTSTTLREFFKERGVVFGKTEKGAEAKKAQQFRKYSTEIDKLVTVIAKDNLQEWGVNSFKDGYYRTVVTNEDITVYRVFGNNARATGTFTTSKPSLNRIQTKIDSAILPEWKNSLHYEAEIVIPKGTKLNIGKVEKQFTKSGTELFGNADQFLMPENWNNGWIKNIREVKP</sequence>
<reference evidence="1 2" key="1">
    <citation type="journal article" date="2017" name="Infect. Immun.">
        <title>Characterization of the Pathogenicity of Streptococcus intermedius TYG1620 Isolated from a Human Brain Abscess Based on the Complete Genome Sequence with Transcriptome Analysis and Transposon Mutagenesis in a Murine Subcutaneous Abscess Model.</title>
        <authorList>
            <person name="Hasegawa N."/>
            <person name="Sekizuka T."/>
            <person name="Sugi Y."/>
            <person name="Kawakami N."/>
            <person name="Ogasawara Y."/>
            <person name="Kato K."/>
            <person name="Yamashita A."/>
            <person name="Takeuchi F."/>
            <person name="Kuroda M."/>
        </authorList>
    </citation>
    <scope>NUCLEOTIDE SEQUENCE [LARGE SCALE GENOMIC DNA]</scope>
    <source>
        <strain evidence="1 2">TYG1620</strain>
    </source>
</reference>
<proteinExistence type="predicted"/>
<gene>
    <name evidence="1" type="ORF">SITYG_10130</name>
</gene>
<name>A0AAD1FJC9_STRIT</name>
<accession>A0AAD1FJC9</accession>
<protein>
    <submittedName>
        <fullName evidence="1">Uncharacterized protein</fullName>
    </submittedName>
</protein>
<dbReference type="AlphaFoldDB" id="A0AAD1FJC9"/>
<evidence type="ECO:0000313" key="1">
    <source>
        <dbReference type="EMBL" id="BAW16993.1"/>
    </source>
</evidence>
<evidence type="ECO:0000313" key="2">
    <source>
        <dbReference type="Proteomes" id="UP000217792"/>
    </source>
</evidence>